<keyword evidence="1" id="KW-0732">Signal</keyword>
<feature type="domain" description="ASPIC/UnbV" evidence="2">
    <location>
        <begin position="545"/>
        <end position="612"/>
    </location>
</feature>
<dbReference type="InterPro" id="IPR013517">
    <property type="entry name" value="FG-GAP"/>
</dbReference>
<evidence type="ECO:0000313" key="3">
    <source>
        <dbReference type="EMBL" id="MFD1062475.1"/>
    </source>
</evidence>
<dbReference type="PANTHER" id="PTHR16026:SF0">
    <property type="entry name" value="CARTILAGE ACIDIC PROTEIN 1"/>
    <property type="match status" value="1"/>
</dbReference>
<dbReference type="RefSeq" id="WP_386128367.1">
    <property type="nucleotide sequence ID" value="NZ_JBHTJL010000009.1"/>
</dbReference>
<dbReference type="Pfam" id="PF13517">
    <property type="entry name" value="FG-GAP_3"/>
    <property type="match status" value="4"/>
</dbReference>
<dbReference type="Gene3D" id="2.130.10.130">
    <property type="entry name" value="Integrin alpha, N-terminal"/>
    <property type="match status" value="3"/>
</dbReference>
<dbReference type="EMBL" id="JBHTJL010000009">
    <property type="protein sequence ID" value="MFD1062475.1"/>
    <property type="molecule type" value="Genomic_DNA"/>
</dbReference>
<sequence>MRFIKYFSVIAFYFICFSCKDESITQTTKSQKSVTETPKYEGPQLFSYLEPSQTNINFKNIVEETESFNFILYAYLYNGGGVAIGDINNDGLEDLYFTGNTISDKLYLNQGNFKFKDITESAKVGRGKGYKTGVTMADVNNDGFLDIYVCKSAVNNDVLRKNRLYINNGDLTFTEKSEEYGLDDSGYSVQAYFFDSDGDNDLDVYVLNHSDNMLEANQIKVSKNDKGELVVAQLDDYTGRTDRFYVNENGKYIDKSKSAGVLGDAFGLSAVIGDFNNDFKPDIYVCNDYAMPDRLFINQGNNTFKDELYNYFSNTSFSSMGSDYADVNNDGNIDIMTLDMSPQKNDRRKMMMMPQNYNKYEKMVKYGFGAQFTANALQINTGTNTFSNIAFKDNLAQTEWSWSVLLADFDNDGLKDIHITNGYLRDVTDNDYSRYKMDELQKKLNTKQITLKQWIEEIPSVAVPSVLYKNEGENSFKDVSKIWNSGKPAFSNGSAYADLNNDGYLDVVVSNINDVPFIMKNNGKLQLNNNFISVNFSHNSAINPIGTIAKLELSNGTILTENYSPTRGFLSSSQHRLHFGIPKGETAKNLTIIWPNQKIQVVEVPKLNQKITIDYKPTSTFKAEENESLYFIDNTKLLSNNFTHKENDFTDFKREPLLHHKLSEEGPAVAIADVNGDGLEDVYLGGAKDYKGKLLLQTESGIFIEKEILAFEVDKTHEDTDAIFFDANGDSHLDLYVVSGGNESKANTQNYLDRLYFGNGKGDFSRIRNVLPNIYESGSVVKIHDIDGDGQKDIFVGSRSVPGQYPLAPKSILLKNENGSFKDVSTQWAQEVLDIGMITDAEFADLDNDGTNELIVAGEWMPVSVFKWENNKYKNVTSTYGLETKTGWWNSITIADVNNDGFKDIIGGNLGINTIFKATESQPVELYYKDFDGNGSIDPVITTYNEGVSYPLHNRDRILDQMPFLKKRFTRYAPYANAKITDVFQPNELNNAKVLKANHLRHTLFINNGGKSFTSQDLPNETQISVLNDAVVRDLNGDERLDIITGGNFYGTDAEYGRYDASIGATLINKGNANFEAVKPTKSGLKIEGNVQHIKEIMIKGKPHLLIIRNNAEASLIEIK</sequence>
<evidence type="ECO:0000259" key="2">
    <source>
        <dbReference type="Pfam" id="PF07593"/>
    </source>
</evidence>
<gene>
    <name evidence="3" type="ORF">ACFQ1Q_04395</name>
</gene>
<dbReference type="SUPFAM" id="SSF69318">
    <property type="entry name" value="Integrin alpha N-terminal domain"/>
    <property type="match status" value="3"/>
</dbReference>
<evidence type="ECO:0000313" key="4">
    <source>
        <dbReference type="Proteomes" id="UP001597013"/>
    </source>
</evidence>
<proteinExistence type="predicted"/>
<accession>A0ABW3N798</accession>
<name>A0ABW3N798_9FLAO</name>
<dbReference type="Pfam" id="PF07593">
    <property type="entry name" value="UnbV_ASPIC"/>
    <property type="match status" value="1"/>
</dbReference>
<comment type="caution">
    <text evidence="3">The sequence shown here is derived from an EMBL/GenBank/DDBJ whole genome shotgun (WGS) entry which is preliminary data.</text>
</comment>
<protein>
    <submittedName>
        <fullName evidence="3">VCBS repeat-containing protein</fullName>
    </submittedName>
</protein>
<organism evidence="3 4">
    <name type="scientific">Winogradskyella litorisediminis</name>
    <dbReference type="NCBI Taxonomy" id="1156618"/>
    <lineage>
        <taxon>Bacteria</taxon>
        <taxon>Pseudomonadati</taxon>
        <taxon>Bacteroidota</taxon>
        <taxon>Flavobacteriia</taxon>
        <taxon>Flavobacteriales</taxon>
        <taxon>Flavobacteriaceae</taxon>
        <taxon>Winogradskyella</taxon>
    </lineage>
</organism>
<dbReference type="PANTHER" id="PTHR16026">
    <property type="entry name" value="CARTILAGE ACIDIC PROTEIN 1"/>
    <property type="match status" value="1"/>
</dbReference>
<reference evidence="4" key="1">
    <citation type="journal article" date="2019" name="Int. J. Syst. Evol. Microbiol.">
        <title>The Global Catalogue of Microorganisms (GCM) 10K type strain sequencing project: providing services to taxonomists for standard genome sequencing and annotation.</title>
        <authorList>
            <consortium name="The Broad Institute Genomics Platform"/>
            <consortium name="The Broad Institute Genome Sequencing Center for Infectious Disease"/>
            <person name="Wu L."/>
            <person name="Ma J."/>
        </authorList>
    </citation>
    <scope>NUCLEOTIDE SEQUENCE [LARGE SCALE GENOMIC DNA]</scope>
    <source>
        <strain evidence="4">CCUG 62215</strain>
    </source>
</reference>
<dbReference type="InterPro" id="IPR028994">
    <property type="entry name" value="Integrin_alpha_N"/>
</dbReference>
<keyword evidence="4" id="KW-1185">Reference proteome</keyword>
<dbReference type="InterPro" id="IPR011519">
    <property type="entry name" value="UnbV_ASPIC"/>
</dbReference>
<dbReference type="InterPro" id="IPR027039">
    <property type="entry name" value="Crtac1"/>
</dbReference>
<evidence type="ECO:0000256" key="1">
    <source>
        <dbReference type="ARBA" id="ARBA00022729"/>
    </source>
</evidence>
<dbReference type="Proteomes" id="UP001597013">
    <property type="component" value="Unassembled WGS sequence"/>
</dbReference>